<dbReference type="PANTHER" id="PTHR31238">
    <property type="entry name" value="GERMIN-LIKE PROTEIN SUBFAMILY 3 MEMBER 3"/>
    <property type="match status" value="1"/>
</dbReference>
<dbReference type="InterPro" id="IPR014710">
    <property type="entry name" value="RmlC-like_jellyroll"/>
</dbReference>
<evidence type="ECO:0000256" key="2">
    <source>
        <dbReference type="ARBA" id="ARBA00007456"/>
    </source>
</evidence>
<feature type="binding site" evidence="8">
    <location>
        <position position="103"/>
    </location>
    <ligand>
        <name>Mn(2+)</name>
        <dbReference type="ChEBI" id="CHEBI:29035"/>
    </ligand>
</feature>
<dbReference type="InterPro" id="IPR011051">
    <property type="entry name" value="RmlC_Cupin_sf"/>
</dbReference>
<keyword evidence="5 7" id="KW-0479">Metal-binding</keyword>
<dbReference type="Proteomes" id="UP001465755">
    <property type="component" value="Unassembled WGS sequence"/>
</dbReference>
<feature type="domain" description="Cupin type-1" evidence="10">
    <location>
        <begin position="52"/>
        <end position="202"/>
    </location>
</feature>
<dbReference type="GO" id="GO:0030145">
    <property type="term" value="F:manganese ion binding"/>
    <property type="evidence" value="ECO:0007669"/>
    <property type="project" value="UniProtKB-UniRule"/>
</dbReference>
<comment type="subcellular location">
    <subcellularLocation>
        <location evidence="1 9">Secreted</location>
        <location evidence="1 9">Extracellular space</location>
        <location evidence="1 9">Apoplast</location>
    </subcellularLocation>
</comment>
<dbReference type="SUPFAM" id="SSF51182">
    <property type="entry name" value="RmlC-like cupins"/>
    <property type="match status" value="1"/>
</dbReference>
<keyword evidence="4 9" id="KW-0964">Secreted</keyword>
<evidence type="ECO:0000256" key="5">
    <source>
        <dbReference type="ARBA" id="ARBA00022723"/>
    </source>
</evidence>
<accession>A0AAW1PSH4</accession>
<name>A0AAW1PSH4_9CHLO</name>
<feature type="binding site" evidence="7">
    <location>
        <position position="110"/>
    </location>
    <ligand>
        <name>oxalate</name>
        <dbReference type="ChEBI" id="CHEBI:30623"/>
    </ligand>
</feature>
<evidence type="ECO:0000256" key="8">
    <source>
        <dbReference type="PIRSR" id="PIRSR601929-2"/>
    </source>
</evidence>
<organism evidence="11 12">
    <name type="scientific">Symbiochloris irregularis</name>
    <dbReference type="NCBI Taxonomy" id="706552"/>
    <lineage>
        <taxon>Eukaryota</taxon>
        <taxon>Viridiplantae</taxon>
        <taxon>Chlorophyta</taxon>
        <taxon>core chlorophytes</taxon>
        <taxon>Trebouxiophyceae</taxon>
        <taxon>Trebouxiales</taxon>
        <taxon>Trebouxiaceae</taxon>
        <taxon>Symbiochloris</taxon>
    </lineage>
</organism>
<dbReference type="Pfam" id="PF00190">
    <property type="entry name" value="Cupin_1"/>
    <property type="match status" value="1"/>
</dbReference>
<dbReference type="PRINTS" id="PR00325">
    <property type="entry name" value="GERMIN"/>
</dbReference>
<evidence type="ECO:0000256" key="9">
    <source>
        <dbReference type="RuleBase" id="RU366015"/>
    </source>
</evidence>
<feature type="signal peptide" evidence="9">
    <location>
        <begin position="1"/>
        <end position="22"/>
    </location>
</feature>
<keyword evidence="9" id="KW-0732">Signal</keyword>
<comment type="caution">
    <text evidence="11">The sequence shown here is derived from an EMBL/GenBank/DDBJ whole genome shotgun (WGS) entry which is preliminary data.</text>
</comment>
<dbReference type="AlphaFoldDB" id="A0AAW1PSH4"/>
<feature type="chain" id="PRO_5043112213" description="Germin-like protein" evidence="9">
    <location>
        <begin position="23"/>
        <end position="244"/>
    </location>
</feature>
<evidence type="ECO:0000256" key="6">
    <source>
        <dbReference type="ARBA" id="ARBA00023211"/>
    </source>
</evidence>
<dbReference type="Gene3D" id="2.60.120.10">
    <property type="entry name" value="Jelly Rolls"/>
    <property type="match status" value="1"/>
</dbReference>
<dbReference type="EMBL" id="JALJOQ010000011">
    <property type="protein sequence ID" value="KAK9811073.1"/>
    <property type="molecule type" value="Genomic_DNA"/>
</dbReference>
<evidence type="ECO:0000256" key="1">
    <source>
        <dbReference type="ARBA" id="ARBA00004271"/>
    </source>
</evidence>
<dbReference type="SMART" id="SM00835">
    <property type="entry name" value="Cupin_1"/>
    <property type="match status" value="1"/>
</dbReference>
<reference evidence="11 12" key="1">
    <citation type="journal article" date="2024" name="Nat. Commun.">
        <title>Phylogenomics reveals the evolutionary origins of lichenization in chlorophyte algae.</title>
        <authorList>
            <person name="Puginier C."/>
            <person name="Libourel C."/>
            <person name="Otte J."/>
            <person name="Skaloud P."/>
            <person name="Haon M."/>
            <person name="Grisel S."/>
            <person name="Petersen M."/>
            <person name="Berrin J.G."/>
            <person name="Delaux P.M."/>
            <person name="Dal Grande F."/>
            <person name="Keller J."/>
        </authorList>
    </citation>
    <scope>NUCLEOTIDE SEQUENCE [LARGE SCALE GENOMIC DNA]</scope>
    <source>
        <strain evidence="11 12">SAG 2036</strain>
    </source>
</reference>
<feature type="binding site" evidence="8">
    <location>
        <position position="110"/>
    </location>
    <ligand>
        <name>Mn(2+)</name>
        <dbReference type="ChEBI" id="CHEBI:29035"/>
    </ligand>
</feature>
<dbReference type="GO" id="GO:0048046">
    <property type="term" value="C:apoplast"/>
    <property type="evidence" value="ECO:0007669"/>
    <property type="project" value="UniProtKB-SubCell"/>
</dbReference>
<feature type="binding site" evidence="7">
    <location>
        <position position="105"/>
    </location>
    <ligand>
        <name>oxalate</name>
        <dbReference type="ChEBI" id="CHEBI:30623"/>
    </ligand>
</feature>
<evidence type="ECO:0000313" key="12">
    <source>
        <dbReference type="Proteomes" id="UP001465755"/>
    </source>
</evidence>
<dbReference type="InterPro" id="IPR006045">
    <property type="entry name" value="Cupin_1"/>
</dbReference>
<proteinExistence type="inferred from homology"/>
<evidence type="ECO:0000256" key="4">
    <source>
        <dbReference type="ARBA" id="ARBA00022525"/>
    </source>
</evidence>
<keyword evidence="3 9" id="KW-0052">Apoplast</keyword>
<evidence type="ECO:0000256" key="3">
    <source>
        <dbReference type="ARBA" id="ARBA00022523"/>
    </source>
</evidence>
<comment type="similarity">
    <text evidence="2 9">Belongs to the germin family.</text>
</comment>
<feature type="binding site" evidence="8">
    <location>
        <position position="152"/>
    </location>
    <ligand>
        <name>Mn(2+)</name>
        <dbReference type="ChEBI" id="CHEBI:29035"/>
    </ligand>
</feature>
<keyword evidence="12" id="KW-1185">Reference proteome</keyword>
<evidence type="ECO:0000313" key="11">
    <source>
        <dbReference type="EMBL" id="KAK9811073.1"/>
    </source>
</evidence>
<evidence type="ECO:0000259" key="10">
    <source>
        <dbReference type="SMART" id="SM00835"/>
    </source>
</evidence>
<feature type="binding site" evidence="7">
    <location>
        <position position="100"/>
    </location>
    <ligand>
        <name>oxalate</name>
        <dbReference type="ChEBI" id="CHEBI:30623"/>
    </ligand>
</feature>
<gene>
    <name evidence="11" type="ORF">WJX73_000154</name>
</gene>
<dbReference type="InterPro" id="IPR001929">
    <property type="entry name" value="Germin"/>
</dbReference>
<keyword evidence="6 7" id="KW-0464">Manganese</keyword>
<feature type="binding site" evidence="8">
    <location>
        <position position="105"/>
    </location>
    <ligand>
        <name>Mn(2+)</name>
        <dbReference type="ChEBI" id="CHEBI:29035"/>
    </ligand>
</feature>
<sequence>MAKSTPVFVLALVAFGAAVTNAQPFTVTPQQFEPFPNEASTRIADNYTGFVFDYDKGTPLTVTPNGMLIPNQVSQNPYLSTLPDGGNGQAILRLGPCAGNTPHTHPRGSEISFMLYGTAEFGMVEENDGNNKLVIYNITQNQTIHIPQGILHFSHNPTCEPAAFLANFPNRDPGVQSMWPSMMRIPTHILNGATGIDERLINGLKAFPIVTTPGTGGEECLKRCNLTFAANNVLTPLNASELVA</sequence>
<protein>
    <recommendedName>
        <fullName evidence="9">Germin-like protein</fullName>
    </recommendedName>
</protein>
<evidence type="ECO:0000256" key="7">
    <source>
        <dbReference type="PIRSR" id="PIRSR601929-1"/>
    </source>
</evidence>